<sequence>MLQLIQNWRQRIINFSTRFLRNHPFIGRIITICVIFEVVPILWLCIGLVIWILIFSIIFIVGIFLSTAIIFELFNRLITRITAFL</sequence>
<keyword evidence="1" id="KW-1133">Transmembrane helix</keyword>
<name>A0A2Z6Q801_9GLOM</name>
<dbReference type="AlphaFoldDB" id="A0A2Z6Q801"/>
<protein>
    <submittedName>
        <fullName evidence="2">Uncharacterized protein</fullName>
    </submittedName>
</protein>
<organism evidence="2 3">
    <name type="scientific">Rhizophagus clarus</name>
    <dbReference type="NCBI Taxonomy" id="94130"/>
    <lineage>
        <taxon>Eukaryota</taxon>
        <taxon>Fungi</taxon>
        <taxon>Fungi incertae sedis</taxon>
        <taxon>Mucoromycota</taxon>
        <taxon>Glomeromycotina</taxon>
        <taxon>Glomeromycetes</taxon>
        <taxon>Glomerales</taxon>
        <taxon>Glomeraceae</taxon>
        <taxon>Rhizophagus</taxon>
    </lineage>
</organism>
<reference evidence="2 3" key="1">
    <citation type="submission" date="2017-11" db="EMBL/GenBank/DDBJ databases">
        <title>The genome of Rhizophagus clarus HR1 reveals common genetic basis of auxotrophy among arbuscular mycorrhizal fungi.</title>
        <authorList>
            <person name="Kobayashi Y."/>
        </authorList>
    </citation>
    <scope>NUCLEOTIDE SEQUENCE [LARGE SCALE GENOMIC DNA]</scope>
    <source>
        <strain evidence="2 3">HR1</strain>
    </source>
</reference>
<feature type="transmembrane region" description="Helical" evidence="1">
    <location>
        <begin position="49"/>
        <end position="71"/>
    </location>
</feature>
<comment type="caution">
    <text evidence="2">The sequence shown here is derived from an EMBL/GenBank/DDBJ whole genome shotgun (WGS) entry which is preliminary data.</text>
</comment>
<evidence type="ECO:0000256" key="1">
    <source>
        <dbReference type="SAM" id="Phobius"/>
    </source>
</evidence>
<proteinExistence type="predicted"/>
<evidence type="ECO:0000313" key="2">
    <source>
        <dbReference type="EMBL" id="GBB85715.1"/>
    </source>
</evidence>
<gene>
    <name evidence="2" type="ORF">RclHR1_01220011</name>
</gene>
<dbReference type="EMBL" id="BEXD01000247">
    <property type="protein sequence ID" value="GBB85715.1"/>
    <property type="molecule type" value="Genomic_DNA"/>
</dbReference>
<evidence type="ECO:0000313" key="3">
    <source>
        <dbReference type="Proteomes" id="UP000247702"/>
    </source>
</evidence>
<keyword evidence="1" id="KW-0472">Membrane</keyword>
<keyword evidence="1" id="KW-0812">Transmembrane</keyword>
<dbReference type="Proteomes" id="UP000247702">
    <property type="component" value="Unassembled WGS sequence"/>
</dbReference>
<feature type="transmembrane region" description="Helical" evidence="1">
    <location>
        <begin position="25"/>
        <end position="43"/>
    </location>
</feature>
<accession>A0A2Z6Q801</accession>
<keyword evidence="3" id="KW-1185">Reference proteome</keyword>